<feature type="transmembrane region" description="Helical" evidence="1">
    <location>
        <begin position="29"/>
        <end position="46"/>
    </location>
</feature>
<keyword evidence="1" id="KW-1133">Transmembrane helix</keyword>
<sequence>AQDEPWQAQNAWFGVFGCCWHLRAAPKGAALRAMLCLLGTYCLYLLRAAPGGLRCAQDLFCGLT</sequence>
<evidence type="ECO:0000313" key="3">
    <source>
        <dbReference type="Proteomes" id="UP000265520"/>
    </source>
</evidence>
<dbReference type="AlphaFoldDB" id="A0A392R223"/>
<organism evidence="2 3">
    <name type="scientific">Trifolium medium</name>
    <dbReference type="NCBI Taxonomy" id="97028"/>
    <lineage>
        <taxon>Eukaryota</taxon>
        <taxon>Viridiplantae</taxon>
        <taxon>Streptophyta</taxon>
        <taxon>Embryophyta</taxon>
        <taxon>Tracheophyta</taxon>
        <taxon>Spermatophyta</taxon>
        <taxon>Magnoliopsida</taxon>
        <taxon>eudicotyledons</taxon>
        <taxon>Gunneridae</taxon>
        <taxon>Pentapetalae</taxon>
        <taxon>rosids</taxon>
        <taxon>fabids</taxon>
        <taxon>Fabales</taxon>
        <taxon>Fabaceae</taxon>
        <taxon>Papilionoideae</taxon>
        <taxon>50 kb inversion clade</taxon>
        <taxon>NPAAA clade</taxon>
        <taxon>Hologalegina</taxon>
        <taxon>IRL clade</taxon>
        <taxon>Trifolieae</taxon>
        <taxon>Trifolium</taxon>
    </lineage>
</organism>
<accession>A0A392R223</accession>
<comment type="caution">
    <text evidence="2">The sequence shown here is derived from an EMBL/GenBank/DDBJ whole genome shotgun (WGS) entry which is preliminary data.</text>
</comment>
<dbReference type="EMBL" id="LXQA010180958">
    <property type="protein sequence ID" value="MCI30611.1"/>
    <property type="molecule type" value="Genomic_DNA"/>
</dbReference>
<keyword evidence="1" id="KW-0472">Membrane</keyword>
<keyword evidence="1" id="KW-0812">Transmembrane</keyword>
<evidence type="ECO:0000256" key="1">
    <source>
        <dbReference type="SAM" id="Phobius"/>
    </source>
</evidence>
<keyword evidence="3" id="KW-1185">Reference proteome</keyword>
<protein>
    <submittedName>
        <fullName evidence="2">Uncharacterized protein</fullName>
    </submittedName>
</protein>
<proteinExistence type="predicted"/>
<feature type="non-terminal residue" evidence="2">
    <location>
        <position position="1"/>
    </location>
</feature>
<evidence type="ECO:0000313" key="2">
    <source>
        <dbReference type="EMBL" id="MCI30611.1"/>
    </source>
</evidence>
<reference evidence="2 3" key="1">
    <citation type="journal article" date="2018" name="Front. Plant Sci.">
        <title>Red Clover (Trifolium pratense) and Zigzag Clover (T. medium) - A Picture of Genomic Similarities and Differences.</title>
        <authorList>
            <person name="Dluhosova J."/>
            <person name="Istvanek J."/>
            <person name="Nedelnik J."/>
            <person name="Repkova J."/>
        </authorList>
    </citation>
    <scope>NUCLEOTIDE SEQUENCE [LARGE SCALE GENOMIC DNA]</scope>
    <source>
        <strain evidence="3">cv. 10/8</strain>
        <tissue evidence="2">Leaf</tissue>
    </source>
</reference>
<name>A0A392R223_9FABA</name>
<dbReference type="Proteomes" id="UP000265520">
    <property type="component" value="Unassembled WGS sequence"/>
</dbReference>